<proteinExistence type="predicted"/>
<accession>A0ABV2DDM2</accession>
<dbReference type="PANTHER" id="PTHR43048">
    <property type="entry name" value="METHYLMALONYL-COA EPIMERASE"/>
    <property type="match status" value="1"/>
</dbReference>
<keyword evidence="1" id="KW-0479">Metal-binding</keyword>
<organism evidence="3 4">
    <name type="scientific">Mesorhizobium shangrilense</name>
    <dbReference type="NCBI Taxonomy" id="460060"/>
    <lineage>
        <taxon>Bacteria</taxon>
        <taxon>Pseudomonadati</taxon>
        <taxon>Pseudomonadota</taxon>
        <taxon>Alphaproteobacteria</taxon>
        <taxon>Hyphomicrobiales</taxon>
        <taxon>Phyllobacteriaceae</taxon>
        <taxon>Mesorhizobium</taxon>
    </lineage>
</organism>
<reference evidence="3 4" key="1">
    <citation type="submission" date="2024-06" db="EMBL/GenBank/DDBJ databases">
        <authorList>
            <person name="Kim D.-U."/>
        </authorList>
    </citation>
    <scope>NUCLEOTIDE SEQUENCE [LARGE SCALE GENOMIC DNA]</scope>
    <source>
        <strain evidence="3 4">KACC15460</strain>
    </source>
</reference>
<name>A0ABV2DDM2_9HYPH</name>
<dbReference type="Proteomes" id="UP001548832">
    <property type="component" value="Unassembled WGS sequence"/>
</dbReference>
<keyword evidence="4" id="KW-1185">Reference proteome</keyword>
<sequence>MPEAIDAIESVHHIGMSVASLQAALDFWEGFLGSPARWTTVLDHPYLSRVVGYPGIAIKAAFVDLPGGGVIELLDYQAVERNTNDDATANPGNVHLCLKVSDARAAWQRAVSCGARPISPDGPVAIDGGPNIGAQAAYLRIHDGITLELFQTPSKAATS</sequence>
<dbReference type="RefSeq" id="WP_354459977.1">
    <property type="nucleotide sequence ID" value="NZ_JBEWSZ010000001.1"/>
</dbReference>
<dbReference type="InterPro" id="IPR029068">
    <property type="entry name" value="Glyas_Bleomycin-R_OHBP_Dase"/>
</dbReference>
<evidence type="ECO:0000313" key="4">
    <source>
        <dbReference type="Proteomes" id="UP001548832"/>
    </source>
</evidence>
<comment type="caution">
    <text evidence="3">The sequence shown here is derived from an EMBL/GenBank/DDBJ whole genome shotgun (WGS) entry which is preliminary data.</text>
</comment>
<dbReference type="Gene3D" id="3.10.180.10">
    <property type="entry name" value="2,3-Dihydroxybiphenyl 1,2-Dioxygenase, domain 1"/>
    <property type="match status" value="1"/>
</dbReference>
<dbReference type="Pfam" id="PF13669">
    <property type="entry name" value="Glyoxalase_4"/>
    <property type="match status" value="1"/>
</dbReference>
<dbReference type="EMBL" id="JBEWSZ010000001">
    <property type="protein sequence ID" value="MET2827974.1"/>
    <property type="molecule type" value="Genomic_DNA"/>
</dbReference>
<dbReference type="PANTHER" id="PTHR43048:SF3">
    <property type="entry name" value="METHYLMALONYL-COA EPIMERASE, MITOCHONDRIAL"/>
    <property type="match status" value="1"/>
</dbReference>
<dbReference type="SUPFAM" id="SSF54593">
    <property type="entry name" value="Glyoxalase/Bleomycin resistance protein/Dihydroxybiphenyl dioxygenase"/>
    <property type="match status" value="1"/>
</dbReference>
<feature type="domain" description="VOC" evidence="2">
    <location>
        <begin position="10"/>
        <end position="152"/>
    </location>
</feature>
<evidence type="ECO:0000256" key="1">
    <source>
        <dbReference type="ARBA" id="ARBA00022723"/>
    </source>
</evidence>
<protein>
    <submittedName>
        <fullName evidence="3">VOC family protein</fullName>
    </submittedName>
</protein>
<dbReference type="InterPro" id="IPR037523">
    <property type="entry name" value="VOC_core"/>
</dbReference>
<dbReference type="InterPro" id="IPR051785">
    <property type="entry name" value="MMCE/EMCE_epimerase"/>
</dbReference>
<gene>
    <name evidence="3" type="ORF">ABVQ20_13405</name>
</gene>
<evidence type="ECO:0000313" key="3">
    <source>
        <dbReference type="EMBL" id="MET2827974.1"/>
    </source>
</evidence>
<evidence type="ECO:0000259" key="2">
    <source>
        <dbReference type="PROSITE" id="PS51819"/>
    </source>
</evidence>
<dbReference type="PROSITE" id="PS51819">
    <property type="entry name" value="VOC"/>
    <property type="match status" value="1"/>
</dbReference>